<evidence type="ECO:0000313" key="2">
    <source>
        <dbReference type="Proteomes" id="UP001526337"/>
    </source>
</evidence>
<organism evidence="1 2">
    <name type="scientific">Gluconacetobacter entanii</name>
    <dbReference type="NCBI Taxonomy" id="108528"/>
    <lineage>
        <taxon>Bacteria</taxon>
        <taxon>Pseudomonadati</taxon>
        <taxon>Pseudomonadota</taxon>
        <taxon>Alphaproteobacteria</taxon>
        <taxon>Acetobacterales</taxon>
        <taxon>Acetobacteraceae</taxon>
        <taxon>Gluconacetobacter</taxon>
    </lineage>
</organism>
<gene>
    <name evidence="1" type="ORF">NO263_08615</name>
</gene>
<comment type="caution">
    <text evidence="1">The sequence shown here is derived from an EMBL/GenBank/DDBJ whole genome shotgun (WGS) entry which is preliminary data.</text>
</comment>
<name>A0ABT3K5E3_9PROT</name>
<evidence type="ECO:0000313" key="1">
    <source>
        <dbReference type="EMBL" id="MCW4590640.1"/>
    </source>
</evidence>
<protein>
    <submittedName>
        <fullName evidence="1">Uncharacterized protein</fullName>
    </submittedName>
</protein>
<accession>A0ABT3K5E3</accession>
<reference evidence="1 2" key="1">
    <citation type="submission" date="2022-07" db="EMBL/GenBank/DDBJ databases">
        <title>Genome stability of Gluconacetobacter entanii AV429.</title>
        <authorList>
            <person name="Trcek J."/>
            <person name="Cepec E."/>
        </authorList>
    </citation>
    <scope>NUCLEOTIDE SEQUENCE [LARGE SCALE GENOMIC DNA]</scope>
    <source>
        <strain evidence="1 2">AV429_2022</strain>
    </source>
</reference>
<dbReference type="Proteomes" id="UP001526337">
    <property type="component" value="Unassembled WGS sequence"/>
</dbReference>
<dbReference type="EMBL" id="JANGSQ010000101">
    <property type="protein sequence ID" value="MCW4590640.1"/>
    <property type="molecule type" value="Genomic_DNA"/>
</dbReference>
<proteinExistence type="predicted"/>
<dbReference type="RefSeq" id="WP_265176074.1">
    <property type="nucleotide sequence ID" value="NZ_JABJWD010000042.1"/>
</dbReference>
<sequence>MAHAGHGGSGKRVQKFLGAAFFQKGGVFEAFWKKASPKTSIIDQ</sequence>
<keyword evidence="2" id="KW-1185">Reference proteome</keyword>